<dbReference type="PROSITE" id="PS50109">
    <property type="entry name" value="HIS_KIN"/>
    <property type="match status" value="1"/>
</dbReference>
<dbReference type="SUPFAM" id="SSF55874">
    <property type="entry name" value="ATPase domain of HSP90 chaperone/DNA topoisomerase II/histidine kinase"/>
    <property type="match status" value="1"/>
</dbReference>
<keyword evidence="7" id="KW-0812">Transmembrane</keyword>
<feature type="modified residue" description="4-aspartylphosphate" evidence="6">
    <location>
        <position position="891"/>
    </location>
</feature>
<gene>
    <name evidence="11" type="ORF">ACFOGJ_28530</name>
</gene>
<evidence type="ECO:0000256" key="1">
    <source>
        <dbReference type="ARBA" id="ARBA00000085"/>
    </source>
</evidence>
<dbReference type="PANTHER" id="PTHR43047:SF64">
    <property type="entry name" value="HISTIDINE KINASE CONTAINING CHEY-HOMOLOGOUS RECEIVER DOMAIN AND PAS DOMAIN-RELATED"/>
    <property type="match status" value="1"/>
</dbReference>
<dbReference type="Gene3D" id="1.10.287.130">
    <property type="match status" value="1"/>
</dbReference>
<dbReference type="InterPro" id="IPR003661">
    <property type="entry name" value="HisK_dim/P_dom"/>
</dbReference>
<evidence type="ECO:0000259" key="8">
    <source>
        <dbReference type="PROSITE" id="PS50109"/>
    </source>
</evidence>
<comment type="catalytic activity">
    <reaction evidence="1">
        <text>ATP + protein L-histidine = ADP + protein N-phospho-L-histidine.</text>
        <dbReference type="EC" id="2.7.13.3"/>
    </reaction>
</comment>
<evidence type="ECO:0000313" key="11">
    <source>
        <dbReference type="EMBL" id="MFC3231228.1"/>
    </source>
</evidence>
<dbReference type="InterPro" id="IPR005467">
    <property type="entry name" value="His_kinase_dom"/>
</dbReference>
<accession>A0ABV7L971</accession>
<keyword evidence="7" id="KW-0472">Membrane</keyword>
<dbReference type="SMART" id="SM00448">
    <property type="entry name" value="REC"/>
    <property type="match status" value="1"/>
</dbReference>
<dbReference type="InterPro" id="IPR011006">
    <property type="entry name" value="CheY-like_superfamily"/>
</dbReference>
<dbReference type="Pfam" id="PF22588">
    <property type="entry name" value="dCache_1_like"/>
    <property type="match status" value="1"/>
</dbReference>
<dbReference type="CDD" id="cd00130">
    <property type="entry name" value="PAS"/>
    <property type="match status" value="1"/>
</dbReference>
<dbReference type="CDD" id="cd00082">
    <property type="entry name" value="HisKA"/>
    <property type="match status" value="1"/>
</dbReference>
<dbReference type="InterPro" id="IPR036097">
    <property type="entry name" value="HisK_dim/P_sf"/>
</dbReference>
<dbReference type="RefSeq" id="WP_379906692.1">
    <property type="nucleotide sequence ID" value="NZ_JBHRTR010000054.1"/>
</dbReference>
<dbReference type="SUPFAM" id="SSF52172">
    <property type="entry name" value="CheY-like"/>
    <property type="match status" value="1"/>
</dbReference>
<name>A0ABV7L971_9PROT</name>
<feature type="domain" description="PAC" evidence="10">
    <location>
        <begin position="405"/>
        <end position="458"/>
    </location>
</feature>
<keyword evidence="5" id="KW-0418">Kinase</keyword>
<evidence type="ECO:0000259" key="10">
    <source>
        <dbReference type="PROSITE" id="PS50113"/>
    </source>
</evidence>
<dbReference type="SMART" id="SM00387">
    <property type="entry name" value="HATPase_c"/>
    <property type="match status" value="1"/>
</dbReference>
<evidence type="ECO:0000313" key="12">
    <source>
        <dbReference type="Proteomes" id="UP001595528"/>
    </source>
</evidence>
<dbReference type="NCBIfam" id="TIGR00229">
    <property type="entry name" value="sensory_box"/>
    <property type="match status" value="1"/>
</dbReference>
<dbReference type="InterPro" id="IPR054327">
    <property type="entry name" value="His-kinase-like_sensor"/>
</dbReference>
<organism evidence="11 12">
    <name type="scientific">Marinibaculum pumilum</name>
    <dbReference type="NCBI Taxonomy" id="1766165"/>
    <lineage>
        <taxon>Bacteria</taxon>
        <taxon>Pseudomonadati</taxon>
        <taxon>Pseudomonadota</taxon>
        <taxon>Alphaproteobacteria</taxon>
        <taxon>Rhodospirillales</taxon>
        <taxon>Rhodospirillaceae</taxon>
        <taxon>Marinibaculum</taxon>
    </lineage>
</organism>
<dbReference type="GO" id="GO:0005524">
    <property type="term" value="F:ATP binding"/>
    <property type="evidence" value="ECO:0007669"/>
    <property type="project" value="UniProtKB-KW"/>
</dbReference>
<evidence type="ECO:0000256" key="7">
    <source>
        <dbReference type="SAM" id="Phobius"/>
    </source>
</evidence>
<keyword evidence="4" id="KW-0808">Transferase</keyword>
<dbReference type="InterPro" id="IPR035965">
    <property type="entry name" value="PAS-like_dom_sf"/>
</dbReference>
<keyword evidence="3 6" id="KW-0597">Phosphoprotein</keyword>
<protein>
    <recommendedName>
        <fullName evidence="2">histidine kinase</fullName>
        <ecNumber evidence="2">2.7.13.3</ecNumber>
    </recommendedName>
</protein>
<evidence type="ECO:0000256" key="5">
    <source>
        <dbReference type="ARBA" id="ARBA00022777"/>
    </source>
</evidence>
<dbReference type="EC" id="2.7.13.3" evidence="2"/>
<comment type="caution">
    <text evidence="11">The sequence shown here is derived from an EMBL/GenBank/DDBJ whole genome shotgun (WGS) entry which is preliminary data.</text>
</comment>
<dbReference type="CDD" id="cd12915">
    <property type="entry name" value="PDC2_DGC_like"/>
    <property type="match status" value="1"/>
</dbReference>
<dbReference type="Gene3D" id="3.30.450.20">
    <property type="entry name" value="PAS domain"/>
    <property type="match status" value="4"/>
</dbReference>
<dbReference type="Pfam" id="PF00512">
    <property type="entry name" value="HisKA"/>
    <property type="match status" value="1"/>
</dbReference>
<dbReference type="InterPro" id="IPR001789">
    <property type="entry name" value="Sig_transdc_resp-reg_receiver"/>
</dbReference>
<evidence type="ECO:0000259" key="9">
    <source>
        <dbReference type="PROSITE" id="PS50110"/>
    </source>
</evidence>
<dbReference type="InterPro" id="IPR000700">
    <property type="entry name" value="PAS-assoc_C"/>
</dbReference>
<dbReference type="PANTHER" id="PTHR43047">
    <property type="entry name" value="TWO-COMPONENT HISTIDINE PROTEIN KINASE"/>
    <property type="match status" value="1"/>
</dbReference>
<dbReference type="Pfam" id="PF12860">
    <property type="entry name" value="PAS_7"/>
    <property type="match status" value="1"/>
</dbReference>
<dbReference type="Proteomes" id="UP001595528">
    <property type="component" value="Unassembled WGS sequence"/>
</dbReference>
<dbReference type="Pfam" id="PF08448">
    <property type="entry name" value="PAS_4"/>
    <property type="match status" value="1"/>
</dbReference>
<dbReference type="SUPFAM" id="SSF47384">
    <property type="entry name" value="Homodimeric domain of signal transducing histidine kinase"/>
    <property type="match status" value="1"/>
</dbReference>
<feature type="domain" description="Response regulatory" evidence="9">
    <location>
        <begin position="841"/>
        <end position="958"/>
    </location>
</feature>
<dbReference type="InterPro" id="IPR003594">
    <property type="entry name" value="HATPase_dom"/>
</dbReference>
<dbReference type="PRINTS" id="PR00344">
    <property type="entry name" value="BCTRLSENSOR"/>
</dbReference>
<dbReference type="InterPro" id="IPR013656">
    <property type="entry name" value="PAS_4"/>
</dbReference>
<reference evidence="12" key="1">
    <citation type="journal article" date="2019" name="Int. J. Syst. Evol. Microbiol.">
        <title>The Global Catalogue of Microorganisms (GCM) 10K type strain sequencing project: providing services to taxonomists for standard genome sequencing and annotation.</title>
        <authorList>
            <consortium name="The Broad Institute Genomics Platform"/>
            <consortium name="The Broad Institute Genome Sequencing Center for Infectious Disease"/>
            <person name="Wu L."/>
            <person name="Ma J."/>
        </authorList>
    </citation>
    <scope>NUCLEOTIDE SEQUENCE [LARGE SCALE GENOMIC DNA]</scope>
    <source>
        <strain evidence="12">KCTC 42964</strain>
    </source>
</reference>
<dbReference type="Gene3D" id="3.30.565.10">
    <property type="entry name" value="Histidine kinase-like ATPase, C-terminal domain"/>
    <property type="match status" value="1"/>
</dbReference>
<dbReference type="InterPro" id="IPR000014">
    <property type="entry name" value="PAS"/>
</dbReference>
<dbReference type="Pfam" id="PF00072">
    <property type="entry name" value="Response_reg"/>
    <property type="match status" value="1"/>
</dbReference>
<sequence length="968" mass="104348">MRLPGWTLSSGALILAAYLAGSAVLLIFFAYDKWHDYRHHLAEIERAVSNDATVLAEHTASTLEAVRRTLWAAGRLRQEAGFRDLSEAEVARHVATLQQGAPVFRAIGWLDRDGRYLWSGGEDLPDPLALIGGDALQAAERDWRAAGRAELPILGIASPVALDGAAGWQLAAFLPAINPAGRFEGLLVGDIDPAYFARVYGSVARGDSDVETLFRGDGTILLRRPADDGLIGTSLAGRPFVTEVLASAPDGSFHAFGLGDQQPRIIGFATVPGSDLVVTLARRRDEALAGFHGALRDGAVRTGLVILVFGAGAGYLSRQMRRREQLARDLKGSEARFQDFAAASGDWFWETDRDHRLTWVSRHAGAGIDPDDRALGRNPIDLIDPGNVSPQAMAEHLATLKARQPFKRFCYARTIDGRKHWLMVAARPVFDEDGTFLGYRGSGRDITAMRRAEIQLQEAVDAIPGDFILFDHDGRLAFRNRSAARTTGSMGSMARLGDRMEDILRRGIDAGELLDAADDPEGWIAWRLQRHRGSGHTTLIRFPGGVTEVIERPTADGGVIMLCFDVTEREASRAALREARDAAEAANRAKSDFLASMSHELRTPLNAIIGFGQMLELDQPGTLTERQKEYCGIVVRSGGHLLRLVDDVLDLAGIEAGRLALTEGSVAVPDLFADAVATVQQDAQRQGVVIEPLPAVSLPDLAGDRQRLSQVLINLMSNAIKYNRPGGSVGLAASMPDEYRVRITVRDTGIGVAPEKAAQLFTPFQRLGAEFSAVEGCGIGLALSRRLVEMMDGRIGYQARPGGGSLFWFEIPVLASPAAAEIAAGMPQPRRGSRALAGGFSLLCVEDNPVNLGLIQQIMATLPACRMLSTQDGATGLELARAHGPDVIVLDLHLPAMDGYAVLQRLQEDPATAVIPVIALTSAAMPADVERGLASGFFEYLTKPLDIGLLLAAIDRALRERRSDSLAG</sequence>
<dbReference type="Pfam" id="PF02518">
    <property type="entry name" value="HATPase_c"/>
    <property type="match status" value="1"/>
</dbReference>
<feature type="domain" description="Histidine kinase" evidence="8">
    <location>
        <begin position="596"/>
        <end position="815"/>
    </location>
</feature>
<dbReference type="PROSITE" id="PS50113">
    <property type="entry name" value="PAC"/>
    <property type="match status" value="1"/>
</dbReference>
<proteinExistence type="predicted"/>
<keyword evidence="11" id="KW-0547">Nucleotide-binding</keyword>
<keyword evidence="7" id="KW-1133">Transmembrane helix</keyword>
<evidence type="ECO:0000256" key="4">
    <source>
        <dbReference type="ARBA" id="ARBA00022679"/>
    </source>
</evidence>
<evidence type="ECO:0000256" key="2">
    <source>
        <dbReference type="ARBA" id="ARBA00012438"/>
    </source>
</evidence>
<dbReference type="InterPro" id="IPR036890">
    <property type="entry name" value="HATPase_C_sf"/>
</dbReference>
<feature type="transmembrane region" description="Helical" evidence="7">
    <location>
        <begin position="12"/>
        <end position="31"/>
    </location>
</feature>
<dbReference type="SUPFAM" id="SSF55785">
    <property type="entry name" value="PYP-like sensor domain (PAS domain)"/>
    <property type="match status" value="1"/>
</dbReference>
<dbReference type="SMART" id="SM00388">
    <property type="entry name" value="HisKA"/>
    <property type="match status" value="1"/>
</dbReference>
<keyword evidence="12" id="KW-1185">Reference proteome</keyword>
<dbReference type="PROSITE" id="PS50110">
    <property type="entry name" value="RESPONSE_REGULATORY"/>
    <property type="match status" value="1"/>
</dbReference>
<dbReference type="InterPro" id="IPR004358">
    <property type="entry name" value="Sig_transdc_His_kin-like_C"/>
</dbReference>
<evidence type="ECO:0000256" key="3">
    <source>
        <dbReference type="ARBA" id="ARBA00022553"/>
    </source>
</evidence>
<dbReference type="Gene3D" id="3.40.50.2300">
    <property type="match status" value="1"/>
</dbReference>
<dbReference type="EMBL" id="JBHRTR010000054">
    <property type="protein sequence ID" value="MFC3231228.1"/>
    <property type="molecule type" value="Genomic_DNA"/>
</dbReference>
<keyword evidence="11" id="KW-0067">ATP-binding</keyword>
<evidence type="ECO:0000256" key="6">
    <source>
        <dbReference type="PROSITE-ProRule" id="PRU00169"/>
    </source>
</evidence>